<dbReference type="PANTHER" id="PTHR43447">
    <property type="entry name" value="ALPHA-AMYLASE"/>
    <property type="match status" value="1"/>
</dbReference>
<dbReference type="Gene3D" id="2.60.40.1180">
    <property type="entry name" value="Golgi alpha-mannosidase II"/>
    <property type="match status" value="1"/>
</dbReference>
<gene>
    <name evidence="3" type="ORF">V466_26225</name>
</gene>
<accession>A0A059KVS8</accession>
<dbReference type="InterPro" id="IPR002044">
    <property type="entry name" value="CBM20"/>
</dbReference>
<dbReference type="Pfam" id="PF09081">
    <property type="entry name" value="AMT4_dom_C"/>
    <property type="match status" value="1"/>
</dbReference>
<keyword evidence="1" id="KW-0732">Signal</keyword>
<dbReference type="InterPro" id="IPR006047">
    <property type="entry name" value="GH13_cat_dom"/>
</dbReference>
<dbReference type="SUPFAM" id="SSF49452">
    <property type="entry name" value="Starch-binding domain-like"/>
    <property type="match status" value="1"/>
</dbReference>
<dbReference type="SMART" id="SM01065">
    <property type="entry name" value="CBM_2"/>
    <property type="match status" value="1"/>
</dbReference>
<feature type="domain" description="CBM20" evidence="2">
    <location>
        <begin position="427"/>
        <end position="528"/>
    </location>
</feature>
<dbReference type="RefSeq" id="WP_033061094.1">
    <property type="nucleotide sequence ID" value="NZ_AZQQ01000102.1"/>
</dbReference>
<evidence type="ECO:0000259" key="2">
    <source>
        <dbReference type="PROSITE" id="PS51166"/>
    </source>
</evidence>
<dbReference type="GO" id="GO:0005975">
    <property type="term" value="P:carbohydrate metabolic process"/>
    <property type="evidence" value="ECO:0007669"/>
    <property type="project" value="InterPro"/>
</dbReference>
<dbReference type="InterPro" id="IPR017853">
    <property type="entry name" value="GH"/>
</dbReference>
<dbReference type="PROSITE" id="PS51166">
    <property type="entry name" value="CBM20"/>
    <property type="match status" value="1"/>
</dbReference>
<name>A0A059KVS8_9PSED</name>
<comment type="caution">
    <text evidence="3">The sequence shown here is derived from an EMBL/GenBank/DDBJ whole genome shotgun (WGS) entry which is preliminary data.</text>
</comment>
<dbReference type="GO" id="GO:2001070">
    <property type="term" value="F:starch binding"/>
    <property type="evidence" value="ECO:0007669"/>
    <property type="project" value="InterPro"/>
</dbReference>
<dbReference type="InterPro" id="IPR013780">
    <property type="entry name" value="Glyco_hydro_b"/>
</dbReference>
<dbReference type="SMART" id="SM00642">
    <property type="entry name" value="Aamy"/>
    <property type="match status" value="1"/>
</dbReference>
<dbReference type="InterPro" id="IPR013783">
    <property type="entry name" value="Ig-like_fold"/>
</dbReference>
<dbReference type="Pfam" id="PF00686">
    <property type="entry name" value="CBM_20"/>
    <property type="match status" value="1"/>
</dbReference>
<dbReference type="Proteomes" id="UP000026739">
    <property type="component" value="Unassembled WGS sequence"/>
</dbReference>
<dbReference type="SUPFAM" id="SSF51445">
    <property type="entry name" value="(Trans)glycosidases"/>
    <property type="match status" value="1"/>
</dbReference>
<proteinExistence type="predicted"/>
<evidence type="ECO:0000256" key="1">
    <source>
        <dbReference type="SAM" id="SignalP"/>
    </source>
</evidence>
<dbReference type="eggNOG" id="COG0366">
    <property type="taxonomic scope" value="Bacteria"/>
</dbReference>
<dbReference type="InterPro" id="IPR013784">
    <property type="entry name" value="Carb-bd-like_fold"/>
</dbReference>
<dbReference type="EMBL" id="AZQQ01000102">
    <property type="protein sequence ID" value="KDD65970.1"/>
    <property type="molecule type" value="Genomic_DNA"/>
</dbReference>
<feature type="signal peptide" evidence="1">
    <location>
        <begin position="1"/>
        <end position="21"/>
    </location>
</feature>
<sequence length="528" mass="59245">MKRMSLLSLLISLALTGAVIADETVSVRNGTGEEILLQGFHWNSSRDAAEKWYPVLARTAGQIGRDGFTAIWMPPPWRDRSSWVDSRRGTSGGGEGYFWQDFDKNGRYGTDEQLKQVAAALNVAGVKVVYDVVPNHMDDSKAVESQFPRGRNEWRHDCGECDKGDSFMDGAADLNTDNEHVFETFKREFINLRDHYGAKGLRFDFVRGYTPETVNRWMQTFGDQQFCVGEMWKGPSEYPDNDWRSKASWQDALKDWSDRSHCAVFDFALKERMQNGSIAEWRNGLNGNPNPAWRKIAVTFVDNHDTGYSPGLYQGQHHWPVTEALRNQAYAYILSTPGTPAVYWPDMYDWQRGDLIRQLIDIRKEAGIKADSPIRFQPQYSGLVATTTGARKSLVIALDSDLTKLPQGLTQQALTWDGGKIRIWSTAPEQPPVSVRFTCDFATPLPGQNVYATGSSLELGAWDPGHAIALTHNPQANRWTSDIELPVKQGIEWKCIVRSNDPSAAVHWQPGPNVSFTSGAVSETRGAF</sequence>
<dbReference type="AlphaFoldDB" id="A0A059KVS8"/>
<dbReference type="Pfam" id="PF00128">
    <property type="entry name" value="Alpha-amylase"/>
    <property type="match status" value="1"/>
</dbReference>
<evidence type="ECO:0000313" key="4">
    <source>
        <dbReference type="Proteomes" id="UP000026739"/>
    </source>
</evidence>
<feature type="chain" id="PRO_5001576836" evidence="1">
    <location>
        <begin position="22"/>
        <end position="528"/>
    </location>
</feature>
<evidence type="ECO:0000313" key="3">
    <source>
        <dbReference type="EMBL" id="KDD65970.1"/>
    </source>
</evidence>
<dbReference type="Gene3D" id="3.20.20.80">
    <property type="entry name" value="Glycosidases"/>
    <property type="match status" value="1"/>
</dbReference>
<dbReference type="InterPro" id="IPR015165">
    <property type="entry name" value="AMT4_domain_C"/>
</dbReference>
<protein>
    <submittedName>
        <fullName evidence="3">Glucan 1,4-alpha-maltohexaosidase</fullName>
    </submittedName>
</protein>
<dbReference type="Gene3D" id="2.60.40.10">
    <property type="entry name" value="Immunoglobulins"/>
    <property type="match status" value="1"/>
</dbReference>
<dbReference type="SUPFAM" id="SSF51011">
    <property type="entry name" value="Glycosyl hydrolase domain"/>
    <property type="match status" value="1"/>
</dbReference>
<reference evidence="3 4" key="1">
    <citation type="submission" date="2013-12" db="EMBL/GenBank/DDBJ databases">
        <authorList>
            <person name="Formusa P.A."/>
            <person name="Habash M."/>
            <person name="Lee H."/>
            <person name="Trevors J.T."/>
        </authorList>
    </citation>
    <scope>NUCLEOTIDE SEQUENCE [LARGE SCALE GENOMIC DNA]</scope>
    <source>
        <strain evidence="3 4">PD30</strain>
    </source>
</reference>
<organism evidence="3 4">
    <name type="scientific">Pseudomonas mandelii PD30</name>
    <dbReference type="NCBI Taxonomy" id="1419583"/>
    <lineage>
        <taxon>Bacteria</taxon>
        <taxon>Pseudomonadati</taxon>
        <taxon>Pseudomonadota</taxon>
        <taxon>Gammaproteobacteria</taxon>
        <taxon>Pseudomonadales</taxon>
        <taxon>Pseudomonadaceae</taxon>
        <taxon>Pseudomonas</taxon>
    </lineage>
</organism>